<organism evidence="2 3">
    <name type="scientific">Paramecium tetraurelia</name>
    <dbReference type="NCBI Taxonomy" id="5888"/>
    <lineage>
        <taxon>Eukaryota</taxon>
        <taxon>Sar</taxon>
        <taxon>Alveolata</taxon>
        <taxon>Ciliophora</taxon>
        <taxon>Intramacronucleata</taxon>
        <taxon>Oligohymenophorea</taxon>
        <taxon>Peniculida</taxon>
        <taxon>Parameciidae</taxon>
        <taxon>Paramecium</taxon>
    </lineage>
</organism>
<dbReference type="EMBL" id="CT868388">
    <property type="protein sequence ID" value="CAK81123.1"/>
    <property type="molecule type" value="Genomic_DNA"/>
</dbReference>
<dbReference type="HOGENOM" id="CLU_1820872_0_0_1"/>
<keyword evidence="1" id="KW-0472">Membrane</keyword>
<evidence type="ECO:0000313" key="3">
    <source>
        <dbReference type="Proteomes" id="UP000000600"/>
    </source>
</evidence>
<protein>
    <recommendedName>
        <fullName evidence="4">Transmembrane protein</fullName>
    </recommendedName>
</protein>
<dbReference type="Proteomes" id="UP000000600">
    <property type="component" value="Unassembled WGS sequence"/>
</dbReference>
<dbReference type="AlphaFoldDB" id="A0DDK6"/>
<evidence type="ECO:0008006" key="4">
    <source>
        <dbReference type="Google" id="ProtNLM"/>
    </source>
</evidence>
<dbReference type="GeneID" id="5034303"/>
<evidence type="ECO:0000256" key="1">
    <source>
        <dbReference type="SAM" id="Phobius"/>
    </source>
</evidence>
<accession>A0DDK6</accession>
<feature type="transmembrane region" description="Helical" evidence="1">
    <location>
        <begin position="101"/>
        <end position="122"/>
    </location>
</feature>
<keyword evidence="1" id="KW-0812">Transmembrane</keyword>
<reference evidence="2 3" key="1">
    <citation type="journal article" date="2006" name="Nature">
        <title>Global trends of whole-genome duplications revealed by the ciliate Paramecium tetraurelia.</title>
        <authorList>
            <consortium name="Genoscope"/>
            <person name="Aury J.-M."/>
            <person name="Jaillon O."/>
            <person name="Duret L."/>
            <person name="Noel B."/>
            <person name="Jubin C."/>
            <person name="Porcel B.M."/>
            <person name="Segurens B."/>
            <person name="Daubin V."/>
            <person name="Anthouard V."/>
            <person name="Aiach N."/>
            <person name="Arnaiz O."/>
            <person name="Billaut A."/>
            <person name="Beisson J."/>
            <person name="Blanc I."/>
            <person name="Bouhouche K."/>
            <person name="Camara F."/>
            <person name="Duharcourt S."/>
            <person name="Guigo R."/>
            <person name="Gogendeau D."/>
            <person name="Katinka M."/>
            <person name="Keller A.-M."/>
            <person name="Kissmehl R."/>
            <person name="Klotz C."/>
            <person name="Koll F."/>
            <person name="Le Moue A."/>
            <person name="Lepere C."/>
            <person name="Malinsky S."/>
            <person name="Nowacki M."/>
            <person name="Nowak J.K."/>
            <person name="Plattner H."/>
            <person name="Poulain J."/>
            <person name="Ruiz F."/>
            <person name="Serrano V."/>
            <person name="Zagulski M."/>
            <person name="Dessen P."/>
            <person name="Betermier M."/>
            <person name="Weissenbach J."/>
            <person name="Scarpelli C."/>
            <person name="Schachter V."/>
            <person name="Sperling L."/>
            <person name="Meyer E."/>
            <person name="Cohen J."/>
            <person name="Wincker P."/>
        </authorList>
    </citation>
    <scope>NUCLEOTIDE SEQUENCE [LARGE SCALE GENOMIC DNA]</scope>
    <source>
        <strain evidence="2 3">Stock d4-2</strain>
    </source>
</reference>
<keyword evidence="1" id="KW-1133">Transmembrane helix</keyword>
<dbReference type="InParanoid" id="A0DDK6"/>
<proteinExistence type="predicted"/>
<evidence type="ECO:0000313" key="2">
    <source>
        <dbReference type="EMBL" id="CAK81123.1"/>
    </source>
</evidence>
<dbReference type="KEGG" id="ptm:GSPATT00039430001"/>
<gene>
    <name evidence="2" type="ORF">GSPATT00039430001</name>
</gene>
<keyword evidence="3" id="KW-1185">Reference proteome</keyword>
<dbReference type="RefSeq" id="XP_001448520.1">
    <property type="nucleotide sequence ID" value="XM_001448483.2"/>
</dbReference>
<name>A0DDK6_PARTE</name>
<feature type="non-terminal residue" evidence="2">
    <location>
        <position position="1"/>
    </location>
</feature>
<sequence>SLLQYQFEGIHKLDYQKLLITFLIFDSFFWCPLKNGETYEQYYVMMQNVNIFSNEILIYTTYHHFPHPQQFLYKFTLKLKFNLIIGINKILQIQVIQAFPLYMYFLISSFYKGQAMLLSFFFNQYYNGRSLYQIFNICNNPF</sequence>